<accession>A0A4Z0HV77</accession>
<dbReference type="Proteomes" id="UP000297792">
    <property type="component" value="Unassembled WGS sequence"/>
</dbReference>
<dbReference type="AlphaFoldDB" id="A0A4Z0HV77"/>
<gene>
    <name evidence="1" type="ORF">EJD98_02535</name>
</gene>
<proteinExistence type="predicted"/>
<evidence type="ECO:0000313" key="2">
    <source>
        <dbReference type="Proteomes" id="UP000297792"/>
    </source>
</evidence>
<dbReference type="EMBL" id="RWKA01000001">
    <property type="protein sequence ID" value="TGB47799.1"/>
    <property type="molecule type" value="Genomic_DNA"/>
</dbReference>
<name>A0A4Z0HV77_MYCPR</name>
<protein>
    <submittedName>
        <fullName evidence="1">Uncharacterized protein</fullName>
    </submittedName>
</protein>
<sequence>MSTDETAAGKHLSKTSLRNFGPPVPQRDRDYRQPAYTIAIPRDEAPIPVLLRYALTLVGIPHFGPGEKVEWWTTFTYRNYPCELAHQKFGVRLRIGGNLTEERALALLSEMRRKLSSAVKAVEKLLGQTAGDTLNAGNVTVINQHRKLRHAYDYFRVRATTPDVVEDVHETGSFDEGGSWSTFLSGKEVMAMNAFHDLVAAITAYLSCLEHDLVLALPFLDFDSTNDNLTNIIGARWGEKWRRVVGHADPEAVQLHERLAAVVERWRNPYSHGGFEKGFSATVYLHTPGLGALPVGLSSIRHSPMFSFHAASDTDVEGVFALFDEVDAFLHRKFPHAMEWIDSELAVQFDSAFRAKAAACIQSAGRLQPLIDEHAYREEKIANMDYP</sequence>
<comment type="caution">
    <text evidence="1">The sequence shown here is derived from an EMBL/GenBank/DDBJ whole genome shotgun (WGS) entry which is preliminary data.</text>
</comment>
<reference evidence="1 2" key="1">
    <citation type="submission" date="2018-12" db="EMBL/GenBank/DDBJ databases">
        <title>Draft genome sequences of Mycolicibacterium peregrinum isolated from a pig with lymphadenitis and from soil on the same Japanese pig farm.</title>
        <authorList>
            <person name="Komatsu T."/>
            <person name="Ohya K."/>
            <person name="Sawai K."/>
            <person name="Odoi J.O."/>
            <person name="Otsu K."/>
            <person name="Ota A."/>
            <person name="Ito T."/>
            <person name="Kawai M."/>
            <person name="Maruyama F."/>
        </authorList>
    </citation>
    <scope>NUCLEOTIDE SEQUENCE [LARGE SCALE GENOMIC DNA]</scope>
    <source>
        <strain evidence="1 2">138</strain>
    </source>
</reference>
<keyword evidence="2" id="KW-1185">Reference proteome</keyword>
<organism evidence="1 2">
    <name type="scientific">Mycolicibacterium peregrinum</name>
    <name type="common">Mycobacterium peregrinum</name>
    <dbReference type="NCBI Taxonomy" id="43304"/>
    <lineage>
        <taxon>Bacteria</taxon>
        <taxon>Bacillati</taxon>
        <taxon>Actinomycetota</taxon>
        <taxon>Actinomycetes</taxon>
        <taxon>Mycobacteriales</taxon>
        <taxon>Mycobacteriaceae</taxon>
        <taxon>Mycolicibacterium</taxon>
    </lineage>
</organism>
<dbReference type="RefSeq" id="WP_135358451.1">
    <property type="nucleotide sequence ID" value="NZ_RWJZ01000001.1"/>
</dbReference>
<evidence type="ECO:0000313" key="1">
    <source>
        <dbReference type="EMBL" id="TGB47799.1"/>
    </source>
</evidence>